<protein>
    <submittedName>
        <fullName evidence="1">Uncharacterized protein</fullName>
    </submittedName>
</protein>
<accession>A0ABV8LSE8</accession>
<proteinExistence type="predicted"/>
<dbReference type="EMBL" id="JBHSAY010000010">
    <property type="protein sequence ID" value="MFC4133468.1"/>
    <property type="molecule type" value="Genomic_DNA"/>
</dbReference>
<comment type="caution">
    <text evidence="1">The sequence shown here is derived from an EMBL/GenBank/DDBJ whole genome shotgun (WGS) entry which is preliminary data.</text>
</comment>
<keyword evidence="2" id="KW-1185">Reference proteome</keyword>
<gene>
    <name evidence="1" type="ORF">ACFOZ4_22900</name>
</gene>
<evidence type="ECO:0000313" key="2">
    <source>
        <dbReference type="Proteomes" id="UP001595816"/>
    </source>
</evidence>
<sequence length="52" mass="5731">MLLYAQPVSRLIRLTTDDIMIDDEDIGLRLAVVGGAVVADHRHDRCVRVGGQ</sequence>
<name>A0ABV8LSE8_9ACTN</name>
<reference evidence="2" key="1">
    <citation type="journal article" date="2019" name="Int. J. Syst. Evol. Microbiol.">
        <title>The Global Catalogue of Microorganisms (GCM) 10K type strain sequencing project: providing services to taxonomists for standard genome sequencing and annotation.</title>
        <authorList>
            <consortium name="The Broad Institute Genomics Platform"/>
            <consortium name="The Broad Institute Genome Sequencing Center for Infectious Disease"/>
            <person name="Wu L."/>
            <person name="Ma J."/>
        </authorList>
    </citation>
    <scope>NUCLEOTIDE SEQUENCE [LARGE SCALE GENOMIC DNA]</scope>
    <source>
        <strain evidence="2">CGMCC 4.7289</strain>
    </source>
</reference>
<dbReference type="RefSeq" id="WP_253760738.1">
    <property type="nucleotide sequence ID" value="NZ_JAMZDZ010000001.1"/>
</dbReference>
<organism evidence="1 2">
    <name type="scientific">Hamadaea flava</name>
    <dbReference type="NCBI Taxonomy" id="1742688"/>
    <lineage>
        <taxon>Bacteria</taxon>
        <taxon>Bacillati</taxon>
        <taxon>Actinomycetota</taxon>
        <taxon>Actinomycetes</taxon>
        <taxon>Micromonosporales</taxon>
        <taxon>Micromonosporaceae</taxon>
        <taxon>Hamadaea</taxon>
    </lineage>
</organism>
<dbReference type="Proteomes" id="UP001595816">
    <property type="component" value="Unassembled WGS sequence"/>
</dbReference>
<evidence type="ECO:0000313" key="1">
    <source>
        <dbReference type="EMBL" id="MFC4133468.1"/>
    </source>
</evidence>